<dbReference type="Proteomes" id="UP000030152">
    <property type="component" value="Unassembled WGS sequence"/>
</dbReference>
<dbReference type="EMBL" id="JRLX01000006">
    <property type="protein sequence ID" value="KGO87133.1"/>
    <property type="molecule type" value="Genomic_DNA"/>
</dbReference>
<organism evidence="10 11">
    <name type="scientific">Flavobacterium rivuli WB 3.3-2 = DSM 21788</name>
    <dbReference type="NCBI Taxonomy" id="1121895"/>
    <lineage>
        <taxon>Bacteria</taxon>
        <taxon>Pseudomonadati</taxon>
        <taxon>Bacteroidota</taxon>
        <taxon>Flavobacteriia</taxon>
        <taxon>Flavobacteriales</taxon>
        <taxon>Flavobacteriaceae</taxon>
        <taxon>Flavobacterium</taxon>
    </lineage>
</organism>
<keyword evidence="8" id="KW-0812">Transmembrane</keyword>
<dbReference type="OrthoDB" id="614964at2"/>
<dbReference type="SMART" id="SM00028">
    <property type="entry name" value="TPR"/>
    <property type="match status" value="5"/>
</dbReference>
<keyword evidence="9" id="KW-0732">Signal</keyword>
<keyword evidence="7" id="KW-0175">Coiled coil</keyword>
<dbReference type="Pfam" id="PF13424">
    <property type="entry name" value="TPR_12"/>
    <property type="match status" value="1"/>
</dbReference>
<reference evidence="10 11" key="1">
    <citation type="submission" date="2013-09" db="EMBL/GenBank/DDBJ databases">
        <authorList>
            <person name="Zeng Z."/>
            <person name="Chen C."/>
        </authorList>
    </citation>
    <scope>NUCLEOTIDE SEQUENCE [LARGE SCALE GENOMIC DNA]</scope>
    <source>
        <strain evidence="10 11">WB 3.3-2</strain>
    </source>
</reference>
<feature type="coiled-coil region" evidence="7">
    <location>
        <begin position="372"/>
        <end position="404"/>
    </location>
</feature>
<keyword evidence="8" id="KW-1133">Transmembrane helix</keyword>
<dbReference type="STRING" id="1121895.GCA_000378485_01914"/>
<dbReference type="eggNOG" id="COG0457">
    <property type="taxonomic scope" value="Bacteria"/>
</dbReference>
<evidence type="ECO:0000256" key="3">
    <source>
        <dbReference type="ARBA" id="ARBA00022737"/>
    </source>
</evidence>
<keyword evidence="4 6" id="KW-0802">TPR repeat</keyword>
<evidence type="ECO:0000256" key="7">
    <source>
        <dbReference type="SAM" id="Coils"/>
    </source>
</evidence>
<dbReference type="InterPro" id="IPR016032">
    <property type="entry name" value="Sig_transdc_resp-reg_C-effctor"/>
</dbReference>
<keyword evidence="2" id="KW-0963">Cytoplasm</keyword>
<evidence type="ECO:0000256" key="5">
    <source>
        <dbReference type="ARBA" id="ARBA00038253"/>
    </source>
</evidence>
<dbReference type="GO" id="GO:0003677">
    <property type="term" value="F:DNA binding"/>
    <property type="evidence" value="ECO:0007669"/>
    <property type="project" value="InterPro"/>
</dbReference>
<comment type="caution">
    <text evidence="10">The sequence shown here is derived from an EMBL/GenBank/DDBJ whole genome shotgun (WGS) entry which is preliminary data.</text>
</comment>
<dbReference type="Gene3D" id="1.25.40.10">
    <property type="entry name" value="Tetratricopeptide repeat domain"/>
    <property type="match status" value="1"/>
</dbReference>
<dbReference type="PROSITE" id="PS50005">
    <property type="entry name" value="TPR"/>
    <property type="match status" value="1"/>
</dbReference>
<dbReference type="GO" id="GO:0005737">
    <property type="term" value="C:cytoplasm"/>
    <property type="evidence" value="ECO:0007669"/>
    <property type="project" value="UniProtKB-SubCell"/>
</dbReference>
<comment type="subcellular location">
    <subcellularLocation>
        <location evidence="1">Cytoplasm</location>
    </subcellularLocation>
</comment>
<feature type="chain" id="PRO_5001991740" description="Tetratricopeptide repeat protein" evidence="9">
    <location>
        <begin position="27"/>
        <end position="555"/>
    </location>
</feature>
<gene>
    <name evidence="10" type="ORF">Q765_07980</name>
</gene>
<name>A0A0A2M6S7_9FLAO</name>
<dbReference type="PANTHER" id="PTHR46630:SF1">
    <property type="entry name" value="TETRATRICOPEPTIDE REPEAT PROTEIN 29"/>
    <property type="match status" value="1"/>
</dbReference>
<accession>A0A0A2M6S7</accession>
<keyword evidence="11" id="KW-1185">Reference proteome</keyword>
<comment type="similarity">
    <text evidence="5">Belongs to the Rap family.</text>
</comment>
<evidence type="ECO:0000256" key="2">
    <source>
        <dbReference type="ARBA" id="ARBA00022490"/>
    </source>
</evidence>
<dbReference type="InterPro" id="IPR011990">
    <property type="entry name" value="TPR-like_helical_dom_sf"/>
</dbReference>
<dbReference type="InterPro" id="IPR019734">
    <property type="entry name" value="TPR_rpt"/>
</dbReference>
<feature type="transmembrane region" description="Helical" evidence="8">
    <location>
        <begin position="340"/>
        <end position="359"/>
    </location>
</feature>
<dbReference type="PANTHER" id="PTHR46630">
    <property type="entry name" value="TETRATRICOPEPTIDE REPEAT PROTEIN 29"/>
    <property type="match status" value="1"/>
</dbReference>
<evidence type="ECO:0000256" key="8">
    <source>
        <dbReference type="SAM" id="Phobius"/>
    </source>
</evidence>
<dbReference type="SUPFAM" id="SSF46894">
    <property type="entry name" value="C-terminal effector domain of the bipartite response regulators"/>
    <property type="match status" value="1"/>
</dbReference>
<evidence type="ECO:0000313" key="10">
    <source>
        <dbReference type="EMBL" id="KGO87133.1"/>
    </source>
</evidence>
<evidence type="ECO:0000256" key="9">
    <source>
        <dbReference type="SAM" id="SignalP"/>
    </source>
</evidence>
<keyword evidence="8" id="KW-0472">Membrane</keyword>
<protein>
    <recommendedName>
        <fullName evidence="12">Tetratricopeptide repeat protein</fullName>
    </recommendedName>
</protein>
<evidence type="ECO:0000256" key="1">
    <source>
        <dbReference type="ARBA" id="ARBA00004496"/>
    </source>
</evidence>
<proteinExistence type="inferred from homology"/>
<dbReference type="AlphaFoldDB" id="A0A0A2M6S7"/>
<dbReference type="GO" id="GO:0006355">
    <property type="term" value="P:regulation of DNA-templated transcription"/>
    <property type="evidence" value="ECO:0007669"/>
    <property type="project" value="InterPro"/>
</dbReference>
<evidence type="ECO:0000256" key="6">
    <source>
        <dbReference type="PROSITE-ProRule" id="PRU00339"/>
    </source>
</evidence>
<feature type="signal peptide" evidence="9">
    <location>
        <begin position="1"/>
        <end position="26"/>
    </location>
</feature>
<evidence type="ECO:0008006" key="12">
    <source>
        <dbReference type="Google" id="ProtNLM"/>
    </source>
</evidence>
<keyword evidence="3" id="KW-0677">Repeat</keyword>
<dbReference type="RefSeq" id="WP_020213073.1">
    <property type="nucleotide sequence ID" value="NZ_JRLX01000006.1"/>
</dbReference>
<evidence type="ECO:0000256" key="4">
    <source>
        <dbReference type="ARBA" id="ARBA00022803"/>
    </source>
</evidence>
<sequence>MPKKISYSFPALLLLLCLFFCTGLRADTGNTAHCDTLIQRGIKAMWKKNHVRSLELLTEARSMAEKNRWYKQQFLATNNIGANYYSLLDYGEALNYYLESYTIAVKKLEPKYEMVVLNNIAILYSKEEDYAKAKEYFKKAYDIAKENKDSFKIGLYAMNLGNVCNEAGNFKEARSFFTESLPYLKDNVDMYLMAETGLVENDLLMGHSIQAREKASSILSRIQNAETNDIWLSLMLVITESYTKDKMYPEAIATANKILATKPNIEIKKTIFGLLSDTYSKSGQYNAALQYKDSVIAAEKKLYKIKNSQLYNNSRVKFEIQDYKNQIAINIEKLAAERKLFYYVIAVIIAVVLIIILALRNLSVKHRQKQLLAERNEKVMALELEKEKNENLLLEQQIKERETTGLLEQERLKGEIEARNRKLSAKALYLSGRNELIEDILSSVSGTTELSKNPALAGHIKTLKTHLKTNDEWDSFLTHFEEVNQGFLSRLKAKQPALTANDVRFITYIYMNLNTKEIASMLNITAEAIRKRKERLATKMELPEGTSLYDYLSFI</sequence>
<evidence type="ECO:0000313" key="11">
    <source>
        <dbReference type="Proteomes" id="UP000030152"/>
    </source>
</evidence>
<feature type="repeat" description="TPR" evidence="6">
    <location>
        <begin position="114"/>
        <end position="147"/>
    </location>
</feature>
<dbReference type="SUPFAM" id="SSF48452">
    <property type="entry name" value="TPR-like"/>
    <property type="match status" value="2"/>
</dbReference>
<dbReference type="InterPro" id="IPR051476">
    <property type="entry name" value="Bac_ResReg_Asp_Phosphatase"/>
</dbReference>